<evidence type="ECO:0000256" key="2">
    <source>
        <dbReference type="SAM" id="MobiDB-lite"/>
    </source>
</evidence>
<accession>A0A667WY83</accession>
<evidence type="ECO:0000259" key="3">
    <source>
        <dbReference type="PROSITE" id="PS50878"/>
    </source>
</evidence>
<sequence>MSQVRATRQRSKANKSKNTDMSATNTHLSDTDADEETPVWAKCLTNAFKSHEASMNSKLEEINSAIKTLSKDFNAVKHRVTNAEQRINALEEDFEKENTQVKELSKKVALLCQRVDDLESRSRRNNIRIIGMKEGSEMDDVIGLLGRVFQHILGENEPAPEVDRAHRALRPRPDPGDPPRNIIVRLLRWGDKQKILAAVRRGKPLSWQGTSASKGVCILIAKKILFTVLDVITDKEGRWVIVSGELENNKIILMNLYAPNLAQASFLTSINVLLTQFKNIPLLVGGDFNLVSNALMDRSSPPLPADKSLSQAFKELLETQSINDVWRLFNTKSREYTFYSKSHNSYSRIDYLLLSNSLMANVSDSTIHNLLISDHTPISITFCPTSERKAKPKQWSFNNLLLKDDTFVTLIKKNIKEFIEINMNPITPISTVWEAFKVTCRGWIISYASYKNKDKLRRKTEIISKLKDLELKHMRDPMNISFKQELLLTRAEAQAILHEEAAFSLYKLRKSHYEDGEKAGKMLAYQLRKFEQKHSIVSLRDSKGVIVRDQGAINDTFRSYFSSLYKSEYKAKQQDLNNFFNNLILPKMREENKRKLEVPISEKEIYNTIKFLSNNKAPGNDGYTAEFFKCFSREIMPMLLCLYNQVVEEEIMPPTMRTAIISVLPKPGKDHLNVGNYRPISLLNNDYKIFAKMLANRLEEVVTNLIHVDQVGFIRGRLLADNMRRLLQTMQMASSLQHPVLAISLDAEKAFDRIEWSYLFKTLSRYGFGPRCLQWIRALYKEPVSAIKSNGMISTPFQLWRSTRQGCPLSPLLFILALEPLACVIRQDKDITGILIGGHDFKLNMYADDILLTLSKPSHSIPRVLETINSFGSLSGYKINWTKSEAIPLNMFTHFSDLGSAPFVWKAEGMKYLGIKIRSPINEILELNAKPLLNNIKEDLKRWSALPLSLWGRAEVLKMNVLPRLNFLVSSIPLFIQKSWFDNVNKMFSSFLWNNKKPRINWKKLSLPRDKGGLGIPDVYLYYLAFNARFSLIWGYKKSRDKGSWDWLEEHLVKENNKFVSLSSLWYSPTPPKNMDNCVIKFSCDISREIHKRMDIVNSVLPSSPIWYNNAFKAAGKISQIVENREILPLEELIKRHNLNTNSFLQYSQLKSIVSRFPKEYFDYNYEIDKKIRFLSLNRRAVSGLYKLLLHSSLNPNSKTESQWELDLGVQFTSEEWGNIWRNIKTTSKSVKGKVIQLKILHRAYITPFKLKKIEPSASNLCWHKCGHVGNLIHMLWHCPAVKIFWTEVCKLISGIINVNIAPCPSVCLLGHRVAHLKSRQERKTVGLAFLAAKRMILSNWKIHKPNCFSIETWISEFFNLLGMERMTDTLNDTKFRSETIWKQVRGHISSSPMLT</sequence>
<proteinExistence type="predicted"/>
<dbReference type="CDD" id="cd01650">
    <property type="entry name" value="RT_nLTR_like"/>
    <property type="match status" value="1"/>
</dbReference>
<dbReference type="Ensembl" id="ENSMMDT00005007916.1">
    <property type="protein sequence ID" value="ENSMMDP00005007692.1"/>
    <property type="gene ID" value="ENSMMDG00005004224.1"/>
</dbReference>
<dbReference type="SUPFAM" id="SSF56219">
    <property type="entry name" value="DNase I-like"/>
    <property type="match status" value="1"/>
</dbReference>
<dbReference type="Proteomes" id="UP000472263">
    <property type="component" value="Chromosome 7"/>
</dbReference>
<keyword evidence="5" id="KW-1185">Reference proteome</keyword>
<feature type="domain" description="Reverse transcriptase" evidence="3">
    <location>
        <begin position="645"/>
        <end position="917"/>
    </location>
</feature>
<feature type="coiled-coil region" evidence="1">
    <location>
        <begin position="66"/>
        <end position="121"/>
    </location>
</feature>
<evidence type="ECO:0000256" key="1">
    <source>
        <dbReference type="SAM" id="Coils"/>
    </source>
</evidence>
<name>A0A667WY83_9TELE</name>
<dbReference type="PANTHER" id="PTHR31635:SF196">
    <property type="entry name" value="REVERSE TRANSCRIPTASE DOMAIN-CONTAINING PROTEIN-RELATED"/>
    <property type="match status" value="1"/>
</dbReference>
<dbReference type="Gene3D" id="3.60.10.10">
    <property type="entry name" value="Endonuclease/exonuclease/phosphatase"/>
    <property type="match status" value="1"/>
</dbReference>
<dbReference type="InterPro" id="IPR043502">
    <property type="entry name" value="DNA/RNA_pol_sf"/>
</dbReference>
<dbReference type="Pfam" id="PF03372">
    <property type="entry name" value="Exo_endo_phos"/>
    <property type="match status" value="1"/>
</dbReference>
<dbReference type="Gene3D" id="1.20.5.340">
    <property type="match status" value="1"/>
</dbReference>
<organism evidence="4 5">
    <name type="scientific">Myripristis murdjan</name>
    <name type="common">pinecone soldierfish</name>
    <dbReference type="NCBI Taxonomy" id="586833"/>
    <lineage>
        <taxon>Eukaryota</taxon>
        <taxon>Metazoa</taxon>
        <taxon>Chordata</taxon>
        <taxon>Craniata</taxon>
        <taxon>Vertebrata</taxon>
        <taxon>Euteleostomi</taxon>
        <taxon>Actinopterygii</taxon>
        <taxon>Neopterygii</taxon>
        <taxon>Teleostei</taxon>
        <taxon>Neoteleostei</taxon>
        <taxon>Acanthomorphata</taxon>
        <taxon>Holocentriformes</taxon>
        <taxon>Holocentridae</taxon>
        <taxon>Myripristis</taxon>
    </lineage>
</organism>
<dbReference type="PANTHER" id="PTHR31635">
    <property type="entry name" value="REVERSE TRANSCRIPTASE DOMAIN-CONTAINING PROTEIN-RELATED"/>
    <property type="match status" value="1"/>
</dbReference>
<evidence type="ECO:0000313" key="4">
    <source>
        <dbReference type="Ensembl" id="ENSMMDP00005007692.1"/>
    </source>
</evidence>
<dbReference type="PROSITE" id="PS50878">
    <property type="entry name" value="RT_POL"/>
    <property type="match status" value="1"/>
</dbReference>
<dbReference type="Pfam" id="PF00078">
    <property type="entry name" value="RVT_1"/>
    <property type="match status" value="1"/>
</dbReference>
<dbReference type="InParanoid" id="A0A667WY83"/>
<reference evidence="4" key="2">
    <citation type="submission" date="2025-08" db="UniProtKB">
        <authorList>
            <consortium name="Ensembl"/>
        </authorList>
    </citation>
    <scope>IDENTIFICATION</scope>
</reference>
<dbReference type="SUPFAM" id="SSF56672">
    <property type="entry name" value="DNA/RNA polymerases"/>
    <property type="match status" value="1"/>
</dbReference>
<dbReference type="GO" id="GO:0003824">
    <property type="term" value="F:catalytic activity"/>
    <property type="evidence" value="ECO:0007669"/>
    <property type="project" value="InterPro"/>
</dbReference>
<dbReference type="InterPro" id="IPR036691">
    <property type="entry name" value="Endo/exonu/phosph_ase_sf"/>
</dbReference>
<evidence type="ECO:0000313" key="5">
    <source>
        <dbReference type="Proteomes" id="UP000472263"/>
    </source>
</evidence>
<dbReference type="GeneTree" id="ENSGT00940000165023"/>
<feature type="region of interest" description="Disordered" evidence="2">
    <location>
        <begin position="1"/>
        <end position="36"/>
    </location>
</feature>
<dbReference type="InterPro" id="IPR005135">
    <property type="entry name" value="Endo/exonuclease/phosphatase"/>
</dbReference>
<keyword evidence="1" id="KW-0175">Coiled coil</keyword>
<feature type="compositionally biased region" description="Polar residues" evidence="2">
    <location>
        <begin position="19"/>
        <end position="28"/>
    </location>
</feature>
<dbReference type="CDD" id="cd09076">
    <property type="entry name" value="L1-EN"/>
    <property type="match status" value="1"/>
</dbReference>
<reference evidence="4" key="1">
    <citation type="submission" date="2019-06" db="EMBL/GenBank/DDBJ databases">
        <authorList>
            <consortium name="Wellcome Sanger Institute Data Sharing"/>
        </authorList>
    </citation>
    <scope>NUCLEOTIDE SEQUENCE [LARGE SCALE GENOMIC DNA]</scope>
</reference>
<reference evidence="4" key="3">
    <citation type="submission" date="2025-09" db="UniProtKB">
        <authorList>
            <consortium name="Ensembl"/>
        </authorList>
    </citation>
    <scope>IDENTIFICATION</scope>
</reference>
<dbReference type="InterPro" id="IPR000477">
    <property type="entry name" value="RT_dom"/>
</dbReference>
<protein>
    <recommendedName>
        <fullName evidence="3">Reverse transcriptase domain-containing protein</fullName>
    </recommendedName>
</protein>